<dbReference type="AlphaFoldDB" id="A0A2V1DQP2"/>
<dbReference type="STRING" id="97972.A0A2V1DQP2"/>
<feature type="compositionally biased region" description="Polar residues" evidence="1">
    <location>
        <begin position="536"/>
        <end position="561"/>
    </location>
</feature>
<feature type="compositionally biased region" description="Low complexity" evidence="1">
    <location>
        <begin position="581"/>
        <end position="592"/>
    </location>
</feature>
<dbReference type="OrthoDB" id="5411560at2759"/>
<feature type="region of interest" description="Disordered" evidence="1">
    <location>
        <begin position="843"/>
        <end position="882"/>
    </location>
</feature>
<sequence>MSFKHRSLAEVWQHLEGRTDIANIVREIIGQQSVDSALQDDNSTHVEATIQTIIWLKTVFDLQRCYLTGISTGVPECPPFVLSYLLPHDLLFSTILYLVNVKTRSFSSHTTLMTREFTRPRQILTQTILSGLRLLLLRKENMKLQEKRRLQNAINSAWRNDRLFGVERFVVSDIFAETLNSLIEPSRENPYRREWMNANLPTYAGGLYPLDMRHETFVTPLIHGTMEEDWIDAFWVLFDCLWAVECAVTQRFVDLRRQSGVLASSEIGADSDETLEQLWHSRTSLIISIFHVAGPMMPAPALLDSLAITLLDWDDDIDSFLSRQDSLAQRISSSRPIPSRNHSYSKMISEMSPYFESSFKSFSGWLSNRNLGHEQTSLRKTRVTSDDLQELVKEWVIKMTAARGETLSKELEGSHLPVYVVDCPKLHALPKKWLEYKLRWCDKWAYEAVHENSPMVSWKEGVQCPSCQSGEKIKFARLLEPFQQLSAALDNLTVDPLSLNQFSIGDSSTGSYDTASASAASRSTSDTGSFGVSLPAGSTMNGTVSSHASRFSDSNIPSQVPNHPPRYTESPVSPLTMGPPSARSQSQTSSMSEYPVSPLNESLNIPIPMSVSSRLSMDLPIPVHTPSFTEGVLEDTSLSAPSEISSDRLYTPSTDSMRSVPSFTRLKSASRTVRIANSIRRKPTLKATEPYPLPKEPAFVFSSTGHSLLLWGGNGADYLLRFDIPSNDTSAIQGCRYEVAGIEAAAAGNHKCAIVVSSGLSTTRLVIFNGMNLTSESEIDLDISRKLTELSISVSRNDKFVALSLNDQIMLFNLEDGIKPIAFHHQIHVYELRGGISHKRVIPVGRSMSDDDHRNTTNDGNEKSESSWLGGHPKGLSSMEKAEEQKRQTAIVSRKIYFSTDSKRLAVATQLGDHCIYVDVWDCSHEPVGTISEHSRSFKMPPWTLNNGDLTGVFYDSERRAALVTAFLGKEYPVLVPFPGYDPLQNETYSTKVVHAAQSPSGATFVVVNAMTEVIQFEYTAKGNLSPRKLKKSAGKISTSVFKPGAIALAMPLENVLQIFWIKDGKCMLRSVKIGSGEQFKDYDIRPHFDRLMSLSQKPIITRAPSLRIPELDGS</sequence>
<reference evidence="2 3" key="1">
    <citation type="journal article" date="2018" name="Sci. Rep.">
        <title>Comparative genomics provides insights into the lifestyle and reveals functional heterogeneity of dark septate endophytic fungi.</title>
        <authorList>
            <person name="Knapp D.G."/>
            <person name="Nemeth J.B."/>
            <person name="Barry K."/>
            <person name="Hainaut M."/>
            <person name="Henrissat B."/>
            <person name="Johnson J."/>
            <person name="Kuo A."/>
            <person name="Lim J.H.P."/>
            <person name="Lipzen A."/>
            <person name="Nolan M."/>
            <person name="Ohm R.A."/>
            <person name="Tamas L."/>
            <person name="Grigoriev I.V."/>
            <person name="Spatafora J.W."/>
            <person name="Nagy L.G."/>
            <person name="Kovacs G.M."/>
        </authorList>
    </citation>
    <scope>NUCLEOTIDE SEQUENCE [LARGE SCALE GENOMIC DNA]</scope>
    <source>
        <strain evidence="2 3">DSE2036</strain>
    </source>
</reference>
<evidence type="ECO:0000256" key="1">
    <source>
        <dbReference type="SAM" id="MobiDB-lite"/>
    </source>
</evidence>
<feature type="region of interest" description="Disordered" evidence="1">
    <location>
        <begin position="508"/>
        <end position="596"/>
    </location>
</feature>
<feature type="region of interest" description="Disordered" evidence="1">
    <location>
        <begin position="635"/>
        <end position="657"/>
    </location>
</feature>
<protein>
    <submittedName>
        <fullName evidence="2">Uncharacterized protein</fullName>
    </submittedName>
</protein>
<dbReference type="EMBL" id="KZ805388">
    <property type="protein sequence ID" value="PVH99629.1"/>
    <property type="molecule type" value="Genomic_DNA"/>
</dbReference>
<feature type="compositionally biased region" description="Low complexity" evidence="1">
    <location>
        <begin position="508"/>
        <end position="529"/>
    </location>
</feature>
<gene>
    <name evidence="2" type="ORF">DM02DRAFT_421446</name>
</gene>
<evidence type="ECO:0000313" key="2">
    <source>
        <dbReference type="EMBL" id="PVH99629.1"/>
    </source>
</evidence>
<evidence type="ECO:0000313" key="3">
    <source>
        <dbReference type="Proteomes" id="UP000244855"/>
    </source>
</evidence>
<dbReference type="Proteomes" id="UP000244855">
    <property type="component" value="Unassembled WGS sequence"/>
</dbReference>
<feature type="compositionally biased region" description="Basic and acidic residues" evidence="1">
    <location>
        <begin position="848"/>
        <end position="865"/>
    </location>
</feature>
<name>A0A2V1DQP2_9PLEO</name>
<proteinExistence type="predicted"/>
<organism evidence="2 3">
    <name type="scientific">Periconia macrospinosa</name>
    <dbReference type="NCBI Taxonomy" id="97972"/>
    <lineage>
        <taxon>Eukaryota</taxon>
        <taxon>Fungi</taxon>
        <taxon>Dikarya</taxon>
        <taxon>Ascomycota</taxon>
        <taxon>Pezizomycotina</taxon>
        <taxon>Dothideomycetes</taxon>
        <taxon>Pleosporomycetidae</taxon>
        <taxon>Pleosporales</taxon>
        <taxon>Massarineae</taxon>
        <taxon>Periconiaceae</taxon>
        <taxon>Periconia</taxon>
    </lineage>
</organism>
<accession>A0A2V1DQP2</accession>
<keyword evidence="3" id="KW-1185">Reference proteome</keyword>
<dbReference type="SUPFAM" id="SSF69322">
    <property type="entry name" value="Tricorn protease domain 2"/>
    <property type="match status" value="1"/>
</dbReference>